<evidence type="ECO:0000313" key="5">
    <source>
        <dbReference type="Proteomes" id="UP000785200"/>
    </source>
</evidence>
<dbReference type="EMBL" id="VNKQ01000016">
    <property type="protein sequence ID" value="KAG0646382.1"/>
    <property type="molecule type" value="Genomic_DNA"/>
</dbReference>
<reference evidence="4" key="1">
    <citation type="submission" date="2019-07" db="EMBL/GenBank/DDBJ databases">
        <title>Hyphodiscus hymeniophilus genome sequencing and assembly.</title>
        <authorList>
            <person name="Kramer G."/>
            <person name="Nodwell J."/>
        </authorList>
    </citation>
    <scope>NUCLEOTIDE SEQUENCE</scope>
    <source>
        <strain evidence="4">ATCC 34498</strain>
    </source>
</reference>
<dbReference type="Proteomes" id="UP000785200">
    <property type="component" value="Unassembled WGS sequence"/>
</dbReference>
<dbReference type="InterPro" id="IPR039057">
    <property type="entry name" value="Spo22/ZIP4"/>
</dbReference>
<feature type="compositionally biased region" description="Basic and acidic residues" evidence="3">
    <location>
        <begin position="122"/>
        <end position="133"/>
    </location>
</feature>
<dbReference type="InterPro" id="IPR013940">
    <property type="entry name" value="Spo22/ZIP4/TEX11"/>
</dbReference>
<dbReference type="GO" id="GO:0051321">
    <property type="term" value="P:meiotic cell cycle"/>
    <property type="evidence" value="ECO:0007669"/>
    <property type="project" value="UniProtKB-KW"/>
</dbReference>
<dbReference type="Gene3D" id="1.25.40.10">
    <property type="entry name" value="Tetratricopeptide repeat domain"/>
    <property type="match status" value="1"/>
</dbReference>
<evidence type="ECO:0000256" key="2">
    <source>
        <dbReference type="ARBA" id="ARBA00031845"/>
    </source>
</evidence>
<evidence type="ECO:0000256" key="1">
    <source>
        <dbReference type="ARBA" id="ARBA00023254"/>
    </source>
</evidence>
<organism evidence="4 5">
    <name type="scientific">Hyphodiscus hymeniophilus</name>
    <dbReference type="NCBI Taxonomy" id="353542"/>
    <lineage>
        <taxon>Eukaryota</taxon>
        <taxon>Fungi</taxon>
        <taxon>Dikarya</taxon>
        <taxon>Ascomycota</taxon>
        <taxon>Pezizomycotina</taxon>
        <taxon>Leotiomycetes</taxon>
        <taxon>Helotiales</taxon>
        <taxon>Hyphodiscaceae</taxon>
        <taxon>Hyphodiscus</taxon>
    </lineage>
</organism>
<proteinExistence type="predicted"/>
<dbReference type="SUPFAM" id="SSF48452">
    <property type="entry name" value="TPR-like"/>
    <property type="match status" value="1"/>
</dbReference>
<keyword evidence="5" id="KW-1185">Reference proteome</keyword>
<feature type="region of interest" description="Disordered" evidence="3">
    <location>
        <begin position="122"/>
        <end position="184"/>
    </location>
</feature>
<dbReference type="InterPro" id="IPR011990">
    <property type="entry name" value="TPR-like_helical_dom_sf"/>
</dbReference>
<evidence type="ECO:0000256" key="3">
    <source>
        <dbReference type="SAM" id="MobiDB-lite"/>
    </source>
</evidence>
<protein>
    <recommendedName>
        <fullName evidence="2">Protein ZIP4 homolog</fullName>
    </recommendedName>
</protein>
<comment type="caution">
    <text evidence="4">The sequence shown here is derived from an EMBL/GenBank/DDBJ whole genome shotgun (WGS) entry which is preliminary data.</text>
</comment>
<dbReference type="PANTHER" id="PTHR40375:SF2">
    <property type="entry name" value="SPORULATION-SPECIFIC PROTEIN 22"/>
    <property type="match status" value="1"/>
</dbReference>
<dbReference type="SMART" id="SM00028">
    <property type="entry name" value="TPR"/>
    <property type="match status" value="2"/>
</dbReference>
<dbReference type="InterPro" id="IPR019734">
    <property type="entry name" value="TPR_rpt"/>
</dbReference>
<sequence>MLWIIRMEEPMARKTSLRRPQVRLGQVRALPQRSEKRSIMVRRTSQQFRVRSRRHLLIMERVPAACVYCRRSLIRSGTLPAYDMRFGTTASLMNASTVVHKAKVDQERPCARCIKRNIGHLCHDEPREPESATKKSKSLHSNSAAEDGSPPDQLQTNTDSGMSNSFEQSQEQQSQDNGLGLDATALSQGGSLQLVQPSPVSGLRANALNSNSNQFIGYSNDWLGSQNQFQDMHNYHPSYMFNAPEVTNEYNLLNDFLNNSLLDDGALLPEDTSNFYTDQSGAMLPGGLSNVSLPPTSQPAALNLPGNSLGNAISRPASVIPTDKAREYYLQAADPTGNDAPEERMQRLLRAKYDAGMLKPFNYVKGYARLSAYMDGHLHAAQKQKILRQLDRFRPKFREKVQALTDIELIYVEMWFERSLMEYDRVFATFAADLEAQLDSSISFTSDNVLFNKLQTHVSEFPNNLSTSTASKIEGIDGVGTSLWNVCTRLRRNYESGNPNDVPSILLFARVFAFQLLDGALDDSKNTSPNTRRLMKIGIKATENCLAVKRFDLALKVLEKLGAYELKLATPSEDSIVDDREVDQRLVAEYYVLRTALAWHQDQMDMAEHMFNKCTSVPQIFDSTTAESLADVLYEMGNSLLHKKQYKMAAKWLERALEILNGQELDRLSMDASELKMSIVESFIKALLGTQNQASADKARNLVELLESEVGDKLVVLLLKLELLSSPTNETFESNSYADILKRMIRSANLNTENIKLILFHIRKLNDQSPNLACKALDEFLRLRVLPEDKEEWIEKIIITRLYMTISQSDNADALIVLDELLSFIVSNIKQPVSSAATLAAHTLIWKRIESNYTQGQHEIAEKWCHLALHPIFEKSGELNIARISRKVLLCALARQEFGSARDTYGSMSEAAKNDPMTRFLMYKIAIRCEDPELAAECLQVISSSPSEDPTLLYACVLDTQQIGDKSQTLAALQLVLEKFGYGAASNIHLPSLLRLTIVLTATMMNSSKNDESSLVANDTVEKLCKLYEGGNDLILILSTWTHS</sequence>
<dbReference type="AlphaFoldDB" id="A0A9P6VEG9"/>
<gene>
    <name evidence="4" type="ORF">D0Z07_8283</name>
</gene>
<accession>A0A9P6VEG9</accession>
<feature type="compositionally biased region" description="Polar residues" evidence="3">
    <location>
        <begin position="152"/>
        <end position="166"/>
    </location>
</feature>
<dbReference type="OrthoDB" id="65716at2759"/>
<dbReference type="Pfam" id="PF08631">
    <property type="entry name" value="SPO22"/>
    <property type="match status" value="1"/>
</dbReference>
<dbReference type="GO" id="GO:0090173">
    <property type="term" value="P:regulation of synaptonemal complex assembly"/>
    <property type="evidence" value="ECO:0007669"/>
    <property type="project" value="InterPro"/>
</dbReference>
<keyword evidence="1" id="KW-0469">Meiosis</keyword>
<name>A0A9P6VEG9_9HELO</name>
<dbReference type="SUPFAM" id="SSF81901">
    <property type="entry name" value="HCP-like"/>
    <property type="match status" value="1"/>
</dbReference>
<evidence type="ECO:0000313" key="4">
    <source>
        <dbReference type="EMBL" id="KAG0646382.1"/>
    </source>
</evidence>
<dbReference type="PANTHER" id="PTHR40375">
    <property type="entry name" value="SPORULATION-SPECIFIC PROTEIN 22"/>
    <property type="match status" value="1"/>
</dbReference>